<feature type="region of interest" description="Disordered" evidence="1">
    <location>
        <begin position="1"/>
        <end position="161"/>
    </location>
</feature>
<accession>A0ABN8XZK2</accession>
<dbReference type="Proteomes" id="UP001176941">
    <property type="component" value="Chromosome 11"/>
</dbReference>
<evidence type="ECO:0000313" key="2">
    <source>
        <dbReference type="EMBL" id="CAI9154780.1"/>
    </source>
</evidence>
<dbReference type="EMBL" id="OX459947">
    <property type="protein sequence ID" value="CAI9154780.1"/>
    <property type="molecule type" value="Genomic_DNA"/>
</dbReference>
<evidence type="ECO:0000313" key="3">
    <source>
        <dbReference type="Proteomes" id="UP001176941"/>
    </source>
</evidence>
<keyword evidence="3" id="KW-1185">Reference proteome</keyword>
<protein>
    <submittedName>
        <fullName evidence="2">Uncharacterized protein</fullName>
    </submittedName>
</protein>
<organism evidence="2 3">
    <name type="scientific">Rangifer tarandus platyrhynchus</name>
    <name type="common">Svalbard reindeer</name>
    <dbReference type="NCBI Taxonomy" id="3082113"/>
    <lineage>
        <taxon>Eukaryota</taxon>
        <taxon>Metazoa</taxon>
        <taxon>Chordata</taxon>
        <taxon>Craniata</taxon>
        <taxon>Vertebrata</taxon>
        <taxon>Euteleostomi</taxon>
        <taxon>Mammalia</taxon>
        <taxon>Eutheria</taxon>
        <taxon>Laurasiatheria</taxon>
        <taxon>Artiodactyla</taxon>
        <taxon>Ruminantia</taxon>
        <taxon>Pecora</taxon>
        <taxon>Cervidae</taxon>
        <taxon>Odocoileinae</taxon>
        <taxon>Rangifer</taxon>
    </lineage>
</organism>
<evidence type="ECO:0000256" key="1">
    <source>
        <dbReference type="SAM" id="MobiDB-lite"/>
    </source>
</evidence>
<gene>
    <name evidence="2" type="ORF">MRATA1EN1_LOCUS3742</name>
</gene>
<sequence>MGPGEGASRRPLCAPPPAAPGGPAHTDGSPGAAARRARGGHNQPSVRCPQVGQEAGHTCAAQMVPPAAAGTEDPLGTRRRDESRGMGGVEGVGVGSFPPSPPGDSFQSLESGEGATEKIALGCGTKPSPRPSLHHAMPCAPGPEASPAPLAAKVSESLLVT</sequence>
<feature type="compositionally biased region" description="Gly residues" evidence="1">
    <location>
        <begin position="85"/>
        <end position="94"/>
    </location>
</feature>
<proteinExistence type="predicted"/>
<reference evidence="2" key="1">
    <citation type="submission" date="2023-04" db="EMBL/GenBank/DDBJ databases">
        <authorList>
            <consortium name="ELIXIR-Norway"/>
        </authorList>
    </citation>
    <scope>NUCLEOTIDE SEQUENCE [LARGE SCALE GENOMIC DNA]</scope>
</reference>
<feature type="compositionally biased region" description="Basic and acidic residues" evidence="1">
    <location>
        <begin position="75"/>
        <end position="84"/>
    </location>
</feature>
<name>A0ABN8XZK2_RANTA</name>